<dbReference type="Proteomes" id="UP000007819">
    <property type="component" value="Unassembled WGS sequence"/>
</dbReference>
<dbReference type="KEGG" id="api:107885320"/>
<reference evidence="1" key="2">
    <citation type="submission" date="2022-06" db="UniProtKB">
        <authorList>
            <consortium name="EnsemblMetazoa"/>
        </authorList>
    </citation>
    <scope>IDENTIFICATION</scope>
</reference>
<dbReference type="InterPro" id="IPR013761">
    <property type="entry name" value="SAM/pointed_sf"/>
</dbReference>
<keyword evidence="2" id="KW-1185">Reference proteome</keyword>
<dbReference type="OrthoDB" id="6776649at2759"/>
<name>A0A8R2JWA4_ACYPI</name>
<proteinExistence type="predicted"/>
<dbReference type="GeneID" id="107885320"/>
<evidence type="ECO:0000313" key="2">
    <source>
        <dbReference type="Proteomes" id="UP000007819"/>
    </source>
</evidence>
<accession>A0A8R2JWA4</accession>
<dbReference type="EnsemblMetazoa" id="XM_029492194.1">
    <property type="protein sequence ID" value="XP_029348054.1"/>
    <property type="gene ID" value="LOC107885320"/>
</dbReference>
<evidence type="ECO:0008006" key="3">
    <source>
        <dbReference type="Google" id="ProtNLM"/>
    </source>
</evidence>
<dbReference type="Gene3D" id="1.10.150.50">
    <property type="entry name" value="Transcription Factor, Ets-1"/>
    <property type="match status" value="1"/>
</dbReference>
<organism evidence="1 2">
    <name type="scientific">Acyrthosiphon pisum</name>
    <name type="common">Pea aphid</name>
    <dbReference type="NCBI Taxonomy" id="7029"/>
    <lineage>
        <taxon>Eukaryota</taxon>
        <taxon>Metazoa</taxon>
        <taxon>Ecdysozoa</taxon>
        <taxon>Arthropoda</taxon>
        <taxon>Hexapoda</taxon>
        <taxon>Insecta</taxon>
        <taxon>Pterygota</taxon>
        <taxon>Neoptera</taxon>
        <taxon>Paraneoptera</taxon>
        <taxon>Hemiptera</taxon>
        <taxon>Sternorrhyncha</taxon>
        <taxon>Aphidomorpha</taxon>
        <taxon>Aphidoidea</taxon>
        <taxon>Aphididae</taxon>
        <taxon>Macrosiphini</taxon>
        <taxon>Acyrthosiphon</taxon>
    </lineage>
</organism>
<dbReference type="RefSeq" id="XP_029348054.1">
    <property type="nucleotide sequence ID" value="XM_029492194.1"/>
</dbReference>
<sequence length="435" mass="50319">MPLVPGYSYPTEDLQPLLDLLKDWGLECVYQTLLAELIDLKVMKLLKDDDCKELLNKFPLGIRVKFINNLENWKKCLPQNGNMTTTIPYNTPTTKTIQQQKSLVHDIDLGVILNASTTGGMILEYYKTNNRFNDNIRSLLVDAIISYIITKKMTMSVNLADFIGDQIISMFPSEVKDTYFMKYESNKNPKGKLYSKFYNSMRFLKSTGLVTSNVKNVDKPISRKHCIDFEPEKDINYIVDQIKNDKNCTFPEVERNWKATTKFRLNEIQKATSTSDIISDWNSFKLPLGYRLVDIDFKTLYPDCQDLMTTFEEKSKQIMNLIDEKIKDSSSRKLLESIKDTPDISQNETNTVMFYLLHAIFVPTSKKVTRDHNGKINQVKHSIKDSQNSFMIFKNFVGSPTHPKETIVFFDSIKYKVFSIINAIDVLMFQIDSFV</sequence>
<dbReference type="AlphaFoldDB" id="A0A8R2JWA4"/>
<protein>
    <recommendedName>
        <fullName evidence="3">SAM domain-containing protein</fullName>
    </recommendedName>
</protein>
<reference evidence="2" key="1">
    <citation type="submission" date="2010-06" db="EMBL/GenBank/DDBJ databases">
        <authorList>
            <person name="Jiang H."/>
            <person name="Abraham K."/>
            <person name="Ali S."/>
            <person name="Alsbrooks S.L."/>
            <person name="Anim B.N."/>
            <person name="Anosike U.S."/>
            <person name="Attaway T."/>
            <person name="Bandaranaike D.P."/>
            <person name="Battles P.K."/>
            <person name="Bell S.N."/>
            <person name="Bell A.V."/>
            <person name="Beltran B."/>
            <person name="Bickham C."/>
            <person name="Bustamante Y."/>
            <person name="Caleb T."/>
            <person name="Canada A."/>
            <person name="Cardenas V."/>
            <person name="Carter K."/>
            <person name="Chacko J."/>
            <person name="Chandrabose M.N."/>
            <person name="Chavez D."/>
            <person name="Chavez A."/>
            <person name="Chen L."/>
            <person name="Chu H.-S."/>
            <person name="Claassen K.J."/>
            <person name="Cockrell R."/>
            <person name="Collins M."/>
            <person name="Cooper J.A."/>
            <person name="Cree A."/>
            <person name="Curry S.M."/>
            <person name="Da Y."/>
            <person name="Dao M.D."/>
            <person name="Das B."/>
            <person name="Davila M.-L."/>
            <person name="Davy-Carroll L."/>
            <person name="Denson S."/>
            <person name="Dinh H."/>
            <person name="Ebong V.E."/>
            <person name="Edwards J.R."/>
            <person name="Egan A."/>
            <person name="El-Daye J."/>
            <person name="Escobedo L."/>
            <person name="Fernandez S."/>
            <person name="Fernando P.R."/>
            <person name="Flagg N."/>
            <person name="Forbes L.D."/>
            <person name="Fowler R.G."/>
            <person name="Fu Q."/>
            <person name="Gabisi R.A."/>
            <person name="Ganer J."/>
            <person name="Garbino Pronczuk A."/>
            <person name="Garcia R.M."/>
            <person name="Garner T."/>
            <person name="Garrett T.E."/>
            <person name="Gonzalez D.A."/>
            <person name="Hamid H."/>
            <person name="Hawkins E.S."/>
            <person name="Hirani K."/>
            <person name="Hogues M.E."/>
            <person name="Hollins B."/>
            <person name="Hsiao C.-H."/>
            <person name="Jabil R."/>
            <person name="James M.L."/>
            <person name="Jhangiani S.N."/>
            <person name="Johnson B."/>
            <person name="Johnson Q."/>
            <person name="Joshi V."/>
            <person name="Kalu J.B."/>
            <person name="Kam C."/>
            <person name="Kashfia A."/>
            <person name="Keebler J."/>
            <person name="Kisamo H."/>
            <person name="Kovar C.L."/>
            <person name="Lago L.A."/>
            <person name="Lai C.-Y."/>
            <person name="Laidlaw J."/>
            <person name="Lara F."/>
            <person name="Le T.-K."/>
            <person name="Lee S.L."/>
            <person name="Legall F.H."/>
            <person name="Lemon S.J."/>
            <person name="Lewis L.R."/>
            <person name="Li B."/>
            <person name="Liu Y."/>
            <person name="Liu Y.-S."/>
            <person name="Lopez J."/>
            <person name="Lozado R.J."/>
            <person name="Lu J."/>
            <person name="Madu R.C."/>
            <person name="Maheshwari M."/>
            <person name="Maheshwari R."/>
            <person name="Malloy K."/>
            <person name="Martinez E."/>
            <person name="Mathew T."/>
            <person name="Mercado I.C."/>
            <person name="Mercado C."/>
            <person name="Meyer B."/>
            <person name="Montgomery K."/>
            <person name="Morgan M.B."/>
            <person name="Munidasa M."/>
            <person name="Nazareth L.V."/>
            <person name="Nelson J."/>
            <person name="Ng B.M."/>
            <person name="Nguyen N.B."/>
            <person name="Nguyen P.Q."/>
            <person name="Nguyen T."/>
            <person name="Obregon M."/>
            <person name="Okwuonu G.O."/>
            <person name="Onwere C.G."/>
            <person name="Orozco G."/>
            <person name="Parra A."/>
            <person name="Patel S."/>
            <person name="Patil S."/>
            <person name="Perez A."/>
            <person name="Perez Y."/>
            <person name="Pham C."/>
            <person name="Primus E.L."/>
            <person name="Pu L.-L."/>
            <person name="Puazo M."/>
            <person name="Qin X."/>
            <person name="Quiroz J.B."/>
            <person name="Reese J."/>
            <person name="Richards S."/>
            <person name="Rives C.M."/>
            <person name="Robberts R."/>
            <person name="Ruiz S.J."/>
            <person name="Ruiz M.J."/>
            <person name="Santibanez J."/>
            <person name="Schneider B.W."/>
            <person name="Sisson I."/>
            <person name="Smith M."/>
            <person name="Sodergren E."/>
            <person name="Song X.-Z."/>
            <person name="Song B.B."/>
            <person name="Summersgill H."/>
            <person name="Thelus R."/>
            <person name="Thornton R.D."/>
            <person name="Trejos Z.Y."/>
            <person name="Usmani K."/>
            <person name="Vattathil S."/>
            <person name="Villasana D."/>
            <person name="Walker D.L."/>
            <person name="Wang S."/>
            <person name="Wang K."/>
            <person name="White C.S."/>
            <person name="Williams A.C."/>
            <person name="Williamson J."/>
            <person name="Wilson K."/>
            <person name="Woghiren I.O."/>
            <person name="Woodworth J.R."/>
            <person name="Worley K.C."/>
            <person name="Wright R.A."/>
            <person name="Wu W."/>
            <person name="Young L."/>
            <person name="Zhang L."/>
            <person name="Zhang J."/>
            <person name="Zhu Y."/>
            <person name="Muzny D.M."/>
            <person name="Weinstock G."/>
            <person name="Gibbs R.A."/>
        </authorList>
    </citation>
    <scope>NUCLEOTIDE SEQUENCE [LARGE SCALE GENOMIC DNA]</scope>
    <source>
        <strain evidence="2">LSR1</strain>
    </source>
</reference>
<evidence type="ECO:0000313" key="1">
    <source>
        <dbReference type="EnsemblMetazoa" id="XP_029348054.1"/>
    </source>
</evidence>